<comment type="caution">
    <text evidence="2">The sequence shown here is derived from an EMBL/GenBank/DDBJ whole genome shotgun (WGS) entry which is preliminary data.</text>
</comment>
<dbReference type="EMBL" id="VSRR010000009">
    <property type="protein sequence ID" value="MPC07811.1"/>
    <property type="molecule type" value="Genomic_DNA"/>
</dbReference>
<accession>A0A5B7CGB3</accession>
<keyword evidence="3" id="KW-1185">Reference proteome</keyword>
<evidence type="ECO:0000313" key="3">
    <source>
        <dbReference type="Proteomes" id="UP000324222"/>
    </source>
</evidence>
<gene>
    <name evidence="2" type="ORF">E2C01_000378</name>
</gene>
<proteinExistence type="predicted"/>
<name>A0A5B7CGB3_PORTR</name>
<feature type="region of interest" description="Disordered" evidence="1">
    <location>
        <begin position="1"/>
        <end position="33"/>
    </location>
</feature>
<sequence>MKTKLAPPACQSLSKTTLKVRSPVPSGADTEPRLRPRTATYHFASSGPLSHSDLIWLRETWGTERGAAEEEEEPARRHSPLNSGLELWYATEERLD</sequence>
<evidence type="ECO:0000256" key="1">
    <source>
        <dbReference type="SAM" id="MobiDB-lite"/>
    </source>
</evidence>
<protein>
    <submittedName>
        <fullName evidence="2">Uncharacterized protein</fullName>
    </submittedName>
</protein>
<dbReference type="Proteomes" id="UP000324222">
    <property type="component" value="Unassembled WGS sequence"/>
</dbReference>
<evidence type="ECO:0000313" key="2">
    <source>
        <dbReference type="EMBL" id="MPC07811.1"/>
    </source>
</evidence>
<reference evidence="2 3" key="1">
    <citation type="submission" date="2019-05" db="EMBL/GenBank/DDBJ databases">
        <title>Another draft genome of Portunus trituberculatus and its Hox gene families provides insights of decapod evolution.</title>
        <authorList>
            <person name="Jeong J.-H."/>
            <person name="Song I."/>
            <person name="Kim S."/>
            <person name="Choi T."/>
            <person name="Kim D."/>
            <person name="Ryu S."/>
            <person name="Kim W."/>
        </authorList>
    </citation>
    <scope>NUCLEOTIDE SEQUENCE [LARGE SCALE GENOMIC DNA]</scope>
    <source>
        <tissue evidence="2">Muscle</tissue>
    </source>
</reference>
<dbReference type="AlphaFoldDB" id="A0A5B7CGB3"/>
<organism evidence="2 3">
    <name type="scientific">Portunus trituberculatus</name>
    <name type="common">Swimming crab</name>
    <name type="synonym">Neptunus trituberculatus</name>
    <dbReference type="NCBI Taxonomy" id="210409"/>
    <lineage>
        <taxon>Eukaryota</taxon>
        <taxon>Metazoa</taxon>
        <taxon>Ecdysozoa</taxon>
        <taxon>Arthropoda</taxon>
        <taxon>Crustacea</taxon>
        <taxon>Multicrustacea</taxon>
        <taxon>Malacostraca</taxon>
        <taxon>Eumalacostraca</taxon>
        <taxon>Eucarida</taxon>
        <taxon>Decapoda</taxon>
        <taxon>Pleocyemata</taxon>
        <taxon>Brachyura</taxon>
        <taxon>Eubrachyura</taxon>
        <taxon>Portunoidea</taxon>
        <taxon>Portunidae</taxon>
        <taxon>Portuninae</taxon>
        <taxon>Portunus</taxon>
    </lineage>
</organism>